<dbReference type="PROSITE" id="PS51257">
    <property type="entry name" value="PROKAR_LIPOPROTEIN"/>
    <property type="match status" value="1"/>
</dbReference>
<dbReference type="Gene3D" id="3.40.50.1110">
    <property type="entry name" value="SGNH hydrolase"/>
    <property type="match status" value="1"/>
</dbReference>
<protein>
    <submittedName>
        <fullName evidence="4">Rhamnogalacturonan acetylesterase RhgT</fullName>
    </submittedName>
</protein>
<dbReference type="InterPro" id="IPR013830">
    <property type="entry name" value="SGNH_hydro"/>
</dbReference>
<organism evidence="4 5">
    <name type="scientific">Saccharicrinis fermentans DSM 9555 = JCM 21142</name>
    <dbReference type="NCBI Taxonomy" id="869213"/>
    <lineage>
        <taxon>Bacteria</taxon>
        <taxon>Pseudomonadati</taxon>
        <taxon>Bacteroidota</taxon>
        <taxon>Bacteroidia</taxon>
        <taxon>Marinilabiliales</taxon>
        <taxon>Marinilabiliaceae</taxon>
        <taxon>Saccharicrinis</taxon>
    </lineage>
</organism>
<dbReference type="Proteomes" id="UP000019402">
    <property type="component" value="Unassembled WGS sequence"/>
</dbReference>
<accession>W7Y3H9</accession>
<dbReference type="InterPro" id="IPR008979">
    <property type="entry name" value="Galactose-bd-like_sf"/>
</dbReference>
<dbReference type="CDD" id="cd01821">
    <property type="entry name" value="Rhamnogalacturan_acetylesterase_like"/>
    <property type="match status" value="1"/>
</dbReference>
<evidence type="ECO:0000259" key="3">
    <source>
        <dbReference type="Pfam" id="PF13472"/>
    </source>
</evidence>
<dbReference type="eggNOG" id="COG2755">
    <property type="taxonomic scope" value="Bacteria"/>
</dbReference>
<dbReference type="PANTHER" id="PTHR43695">
    <property type="entry name" value="PUTATIVE (AFU_ORTHOLOGUE AFUA_2G17250)-RELATED"/>
    <property type="match status" value="1"/>
</dbReference>
<keyword evidence="2" id="KW-0378">Hydrolase</keyword>
<dbReference type="AlphaFoldDB" id="W7Y3H9"/>
<dbReference type="SUPFAM" id="SSF52266">
    <property type="entry name" value="SGNH hydrolase"/>
    <property type="match status" value="1"/>
</dbReference>
<dbReference type="SUPFAM" id="SSF49785">
    <property type="entry name" value="Galactose-binding domain-like"/>
    <property type="match status" value="1"/>
</dbReference>
<keyword evidence="5" id="KW-1185">Reference proteome</keyword>
<comment type="similarity">
    <text evidence="1">Belongs to the 'GDSL' lipolytic enzyme family.</text>
</comment>
<dbReference type="RefSeq" id="WP_052343346.1">
    <property type="nucleotide sequence ID" value="NZ_BAMD01000005.1"/>
</dbReference>
<evidence type="ECO:0000313" key="5">
    <source>
        <dbReference type="Proteomes" id="UP000019402"/>
    </source>
</evidence>
<reference evidence="4 5" key="1">
    <citation type="journal article" date="2014" name="Genome Announc.">
        <title>Draft Genome Sequence of Cytophaga fermentans JCM 21142T, a Facultative Anaerobe Isolated from Marine Mud.</title>
        <authorList>
            <person name="Starns D."/>
            <person name="Oshima K."/>
            <person name="Suda W."/>
            <person name="Iino T."/>
            <person name="Yuki M."/>
            <person name="Inoue J."/>
            <person name="Kitamura K."/>
            <person name="Iida T."/>
            <person name="Darby A."/>
            <person name="Hattori M."/>
            <person name="Ohkuma M."/>
        </authorList>
    </citation>
    <scope>NUCLEOTIDE SEQUENCE [LARGE SCALE GENOMIC DNA]</scope>
    <source>
        <strain evidence="4 5">JCM 21142</strain>
    </source>
</reference>
<feature type="domain" description="SGNH hydrolase-type esterase" evidence="3">
    <location>
        <begin position="162"/>
        <end position="313"/>
    </location>
</feature>
<comment type="caution">
    <text evidence="4">The sequence shown here is derived from an EMBL/GenBank/DDBJ whole genome shotgun (WGS) entry which is preliminary data.</text>
</comment>
<evidence type="ECO:0000313" key="4">
    <source>
        <dbReference type="EMBL" id="GAF02118.1"/>
    </source>
</evidence>
<dbReference type="InterPro" id="IPR036514">
    <property type="entry name" value="SGNH_hydro_sf"/>
</dbReference>
<proteinExistence type="inferred from homology"/>
<name>W7Y3H9_9BACT</name>
<dbReference type="PANTHER" id="PTHR43695:SF1">
    <property type="entry name" value="RHAMNOGALACTURONAN ACETYLESTERASE"/>
    <property type="match status" value="1"/>
</dbReference>
<gene>
    <name evidence="4" type="ORF">JCM21142_2745</name>
</gene>
<dbReference type="STRING" id="869213.GCA_000517085_04212"/>
<evidence type="ECO:0000256" key="1">
    <source>
        <dbReference type="ARBA" id="ARBA00008668"/>
    </source>
</evidence>
<dbReference type="EMBL" id="BAMD01000005">
    <property type="protein sequence ID" value="GAF02118.1"/>
    <property type="molecule type" value="Genomic_DNA"/>
</dbReference>
<dbReference type="InterPro" id="IPR037459">
    <property type="entry name" value="RhgT-like"/>
</dbReference>
<sequence length="407" mass="46679">MSKMDMMKTYKKVIVFSLLAFVIVLWTYSCRQHQKRHMIIQPLQISKKGFVSFKNVADGNYRVHVKVGSDKSEGHTVIRGESRRMFFDGIKTEKGELKDVYFNINKRDTIIEPGQMVRIKSREKDKLNWDADLTFEFNGASPQVKSIEITPIDSVITVFLCGNSTVVDQDNEPWCGWGQILPRFFNERICVANYAESGETATSFMVRRRLDKILTQIKAGDYLFVEFGHNDQKEKGEGKGAYLNFTDRLLEYVAKARAKGAYPVFVTPTQRRSFNEDGKIVDTHGAYPDAMRKVARENKVPLIDLHAYTRNLYEAMGVSGSINAFVHYPANTFPNQSKALKDNTHFNPYGGYQIAKCVIYGMKEIDLPIVEYLRKDVADFNPFSPDEFNKFKWYPTPSVELEKPEGN</sequence>
<dbReference type="GO" id="GO:0016788">
    <property type="term" value="F:hydrolase activity, acting on ester bonds"/>
    <property type="evidence" value="ECO:0007669"/>
    <property type="project" value="UniProtKB-ARBA"/>
</dbReference>
<dbReference type="Pfam" id="PF13472">
    <property type="entry name" value="Lipase_GDSL_2"/>
    <property type="match status" value="1"/>
</dbReference>
<evidence type="ECO:0000256" key="2">
    <source>
        <dbReference type="ARBA" id="ARBA00022801"/>
    </source>
</evidence>
<dbReference type="OrthoDB" id="9807041at2"/>